<proteinExistence type="predicted"/>
<dbReference type="Proteomes" id="UP000198305">
    <property type="component" value="Unassembled WGS sequence"/>
</dbReference>
<accession>A0A238XYI8</accession>
<sequence>MSTNNQFYACSVCDPAGIKKIDLIGKFSIFMDKVLALSQADTSMVHLTEKAMIDTRVGLELALQGFISKKVHSDYHVECWRLLSEELANIAAYCQSMADGNKKPSKHFSDRQIDIAVDIITTGQSVNELPCDEREKFIATLREIANSDITPKEKHSLIGLEIKKAAAIVENTKFNPSSESEIPTYPPIEKY</sequence>
<keyword evidence="2" id="KW-1185">Reference proteome</keyword>
<organism evidence="1 2">
    <name type="scientific">Methylobacillus rhizosphaerae</name>
    <dbReference type="NCBI Taxonomy" id="551994"/>
    <lineage>
        <taxon>Bacteria</taxon>
        <taxon>Pseudomonadati</taxon>
        <taxon>Pseudomonadota</taxon>
        <taxon>Betaproteobacteria</taxon>
        <taxon>Nitrosomonadales</taxon>
        <taxon>Methylophilaceae</taxon>
        <taxon>Methylobacillus</taxon>
    </lineage>
</organism>
<dbReference type="EMBL" id="FZOA01000001">
    <property type="protein sequence ID" value="SNR63079.1"/>
    <property type="molecule type" value="Genomic_DNA"/>
</dbReference>
<evidence type="ECO:0000313" key="1">
    <source>
        <dbReference type="EMBL" id="SNR63079.1"/>
    </source>
</evidence>
<name>A0A238XYI8_9PROT</name>
<evidence type="ECO:0000313" key="2">
    <source>
        <dbReference type="Proteomes" id="UP000198305"/>
    </source>
</evidence>
<reference evidence="2" key="1">
    <citation type="submission" date="2017-06" db="EMBL/GenBank/DDBJ databases">
        <authorList>
            <person name="Varghese N."/>
            <person name="Submissions S."/>
        </authorList>
    </citation>
    <scope>NUCLEOTIDE SEQUENCE [LARGE SCALE GENOMIC DNA]</scope>
    <source>
        <strain evidence="2">Ca-68</strain>
    </source>
</reference>
<dbReference type="AlphaFoldDB" id="A0A238XYI8"/>
<dbReference type="RefSeq" id="WP_089374400.1">
    <property type="nucleotide sequence ID" value="NZ_FZOA01000001.1"/>
</dbReference>
<protein>
    <submittedName>
        <fullName evidence="1">Uncharacterized protein</fullName>
    </submittedName>
</protein>
<gene>
    <name evidence="1" type="ORF">SAMN05192560_0247</name>
</gene>